<feature type="active site" description="Schiff-base intermediate with substrate" evidence="3">
    <location>
        <position position="168"/>
    </location>
</feature>
<evidence type="ECO:0000256" key="3">
    <source>
        <dbReference type="PIRSR" id="PIRSR001365-1"/>
    </source>
</evidence>
<dbReference type="SMART" id="SM01130">
    <property type="entry name" value="DHDPS"/>
    <property type="match status" value="1"/>
</dbReference>
<comment type="similarity">
    <text evidence="2">Belongs to the DapA family.</text>
</comment>
<organism evidence="5 6">
    <name type="scientific">Bordetella genomosp. 10</name>
    <dbReference type="NCBI Taxonomy" id="1416804"/>
    <lineage>
        <taxon>Bacteria</taxon>
        <taxon>Pseudomonadati</taxon>
        <taxon>Pseudomonadota</taxon>
        <taxon>Betaproteobacteria</taxon>
        <taxon>Burkholderiales</taxon>
        <taxon>Alcaligenaceae</taxon>
        <taxon>Bordetella</taxon>
    </lineage>
</organism>
<feature type="binding site" evidence="4">
    <location>
        <position position="56"/>
    </location>
    <ligand>
        <name>pyruvate</name>
        <dbReference type="ChEBI" id="CHEBI:15361"/>
    </ligand>
</feature>
<dbReference type="PANTHER" id="PTHR12128:SF19">
    <property type="entry name" value="5-DEHYDRO-4-DEOXYGLUCARATE DEHYDRATASE 2-RELATED"/>
    <property type="match status" value="1"/>
</dbReference>
<evidence type="ECO:0000256" key="2">
    <source>
        <dbReference type="PIRNR" id="PIRNR001365"/>
    </source>
</evidence>
<dbReference type="RefSeq" id="WP_094853285.1">
    <property type="nucleotide sequence ID" value="NZ_NEVM01000002.1"/>
</dbReference>
<dbReference type="Pfam" id="PF00701">
    <property type="entry name" value="DHDPS"/>
    <property type="match status" value="1"/>
</dbReference>
<dbReference type="Proteomes" id="UP000216020">
    <property type="component" value="Unassembled WGS sequence"/>
</dbReference>
<dbReference type="InterPro" id="IPR013785">
    <property type="entry name" value="Aldolase_TIM"/>
</dbReference>
<dbReference type="AlphaFoldDB" id="A0A261SAA5"/>
<dbReference type="OrthoDB" id="9778880at2"/>
<feature type="active site" description="Proton donor/acceptor" evidence="3">
    <location>
        <position position="144"/>
    </location>
</feature>
<protein>
    <submittedName>
        <fullName evidence="5">Dihydrodipicolinate synthase family protein</fullName>
    </submittedName>
</protein>
<dbReference type="EMBL" id="NEVM01000002">
    <property type="protein sequence ID" value="OZI34286.1"/>
    <property type="molecule type" value="Genomic_DNA"/>
</dbReference>
<accession>A0A261SAA5</accession>
<dbReference type="PANTHER" id="PTHR12128">
    <property type="entry name" value="DIHYDRODIPICOLINATE SYNTHASE"/>
    <property type="match status" value="1"/>
</dbReference>
<dbReference type="GO" id="GO:0008840">
    <property type="term" value="F:4-hydroxy-tetrahydrodipicolinate synthase activity"/>
    <property type="evidence" value="ECO:0007669"/>
    <property type="project" value="TreeGrafter"/>
</dbReference>
<dbReference type="PIRSF" id="PIRSF001365">
    <property type="entry name" value="DHDPS"/>
    <property type="match status" value="1"/>
</dbReference>
<evidence type="ECO:0000256" key="1">
    <source>
        <dbReference type="ARBA" id="ARBA00023239"/>
    </source>
</evidence>
<evidence type="ECO:0000256" key="4">
    <source>
        <dbReference type="PIRSR" id="PIRSR001365-2"/>
    </source>
</evidence>
<gene>
    <name evidence="5" type="ORF">CAL29_12150</name>
</gene>
<dbReference type="CDD" id="cd00408">
    <property type="entry name" value="DHDPS-like"/>
    <property type="match status" value="1"/>
</dbReference>
<dbReference type="SUPFAM" id="SSF51569">
    <property type="entry name" value="Aldolase"/>
    <property type="match status" value="1"/>
</dbReference>
<comment type="caution">
    <text evidence="5">The sequence shown here is derived from an EMBL/GenBank/DDBJ whole genome shotgun (WGS) entry which is preliminary data.</text>
</comment>
<evidence type="ECO:0000313" key="6">
    <source>
        <dbReference type="Proteomes" id="UP000216020"/>
    </source>
</evidence>
<dbReference type="Gene3D" id="3.20.20.70">
    <property type="entry name" value="Aldolase class I"/>
    <property type="match status" value="1"/>
</dbReference>
<sequence length="303" mass="31928">MAAFTSSQLRAALNGISGILVTPFDGQDQIAPQRLVPIVDRAVDAGVHCLVVNGNTSEFYGLSPEEAVAMAHAATEQVGGRAPVLGGVGRDVGQACRLARESARAGVSGLMVHQLPDPFVAPRGVVEYVKRVSDASGGLPIVLYLRNEGIGLAAIEALCRLPGVVGIKWASPTPLLMGEAMRRCADLDLAWVCGLAEIWAPPLYAMGARGFTSGLINVKPSHSVAIHQALEAADYPRARALIEQMRAFESLRAEEQNGCNVSVVKAALQWLGQDCGAPRPPAAWPLAEASAQALDKLLAGWRD</sequence>
<reference evidence="6" key="1">
    <citation type="submission" date="2017-05" db="EMBL/GenBank/DDBJ databases">
        <title>Complete and WGS of Bordetella genogroups.</title>
        <authorList>
            <person name="Spilker T."/>
            <person name="Lipuma J."/>
        </authorList>
    </citation>
    <scope>NUCLEOTIDE SEQUENCE [LARGE SCALE GENOMIC DNA]</scope>
    <source>
        <strain evidence="6">AU16122</strain>
    </source>
</reference>
<keyword evidence="1 2" id="KW-0456">Lyase</keyword>
<keyword evidence="6" id="KW-1185">Reference proteome</keyword>
<dbReference type="InterPro" id="IPR002220">
    <property type="entry name" value="DapA-like"/>
</dbReference>
<evidence type="ECO:0000313" key="5">
    <source>
        <dbReference type="EMBL" id="OZI34286.1"/>
    </source>
</evidence>
<proteinExistence type="inferred from homology"/>
<name>A0A261SAA5_9BORD</name>